<reference evidence="3" key="1">
    <citation type="journal article" date="2014" name="Int. J. Syst. Evol. Microbiol.">
        <title>Complete genome sequence of Corynebacterium casei LMG S-19264T (=DSM 44701T), isolated from a smear-ripened cheese.</title>
        <authorList>
            <consortium name="US DOE Joint Genome Institute (JGI-PGF)"/>
            <person name="Walter F."/>
            <person name="Albersmeier A."/>
            <person name="Kalinowski J."/>
            <person name="Ruckert C."/>
        </authorList>
    </citation>
    <scope>NUCLEOTIDE SEQUENCE</scope>
    <source>
        <strain evidence="3">JCM 13064</strain>
    </source>
</reference>
<evidence type="ECO:0000256" key="1">
    <source>
        <dbReference type="PROSITE-ProRule" id="PRU00510"/>
    </source>
</evidence>
<evidence type="ECO:0000256" key="2">
    <source>
        <dbReference type="SAM" id="Coils"/>
    </source>
</evidence>
<name>A0A917RDY4_9ACTN</name>
<dbReference type="AlphaFoldDB" id="A0A917RDY4"/>
<sequence>MADIQSVHTLMQDYQRHITHLDRLRAMLEERLEAAEAELGRLGERPAAPDPAAHRRTAAHVRATIAKLRAAMARLDRGLYGTCRRCGGFIPLDQLVDALDVLECAPCRESHRDQGPPIGPKTRRVVIPEQGGRAVLD</sequence>
<gene>
    <name evidence="3" type="ORF">GCM10007964_52350</name>
</gene>
<feature type="coiled-coil region" evidence="2">
    <location>
        <begin position="11"/>
        <end position="45"/>
    </location>
</feature>
<comment type="caution">
    <text evidence="3">The sequence shown here is derived from an EMBL/GenBank/DDBJ whole genome shotgun (WGS) entry which is preliminary data.</text>
</comment>
<dbReference type="Proteomes" id="UP000645217">
    <property type="component" value="Unassembled WGS sequence"/>
</dbReference>
<dbReference type="Gene3D" id="1.20.120.910">
    <property type="entry name" value="DksA, coiled-coil domain"/>
    <property type="match status" value="1"/>
</dbReference>
<proteinExistence type="predicted"/>
<keyword evidence="4" id="KW-1185">Reference proteome</keyword>
<evidence type="ECO:0008006" key="5">
    <source>
        <dbReference type="Google" id="ProtNLM"/>
    </source>
</evidence>
<accession>A0A917RDY4</accession>
<dbReference type="RefSeq" id="WP_189165689.1">
    <property type="nucleotide sequence ID" value="NZ_BMNT01000031.1"/>
</dbReference>
<dbReference type="EMBL" id="BMNT01000031">
    <property type="protein sequence ID" value="GGL03792.1"/>
    <property type="molecule type" value="Genomic_DNA"/>
</dbReference>
<dbReference type="PROSITE" id="PS51128">
    <property type="entry name" value="ZF_DKSA_2"/>
    <property type="match status" value="1"/>
</dbReference>
<organism evidence="3 4">
    <name type="scientific">Sphaerisporangium melleum</name>
    <dbReference type="NCBI Taxonomy" id="321316"/>
    <lineage>
        <taxon>Bacteria</taxon>
        <taxon>Bacillati</taxon>
        <taxon>Actinomycetota</taxon>
        <taxon>Actinomycetes</taxon>
        <taxon>Streptosporangiales</taxon>
        <taxon>Streptosporangiaceae</taxon>
        <taxon>Sphaerisporangium</taxon>
    </lineage>
</organism>
<evidence type="ECO:0000313" key="4">
    <source>
        <dbReference type="Proteomes" id="UP000645217"/>
    </source>
</evidence>
<protein>
    <recommendedName>
        <fullName evidence="5">DksA C4-type domain-containing protein</fullName>
    </recommendedName>
</protein>
<keyword evidence="2" id="KW-0175">Coiled coil</keyword>
<evidence type="ECO:0000313" key="3">
    <source>
        <dbReference type="EMBL" id="GGL03792.1"/>
    </source>
</evidence>
<feature type="zinc finger region" description="dksA C4-type" evidence="1">
    <location>
        <begin position="83"/>
        <end position="107"/>
    </location>
</feature>
<reference evidence="3" key="2">
    <citation type="submission" date="2020-09" db="EMBL/GenBank/DDBJ databases">
        <authorList>
            <person name="Sun Q."/>
            <person name="Ohkuma M."/>
        </authorList>
    </citation>
    <scope>NUCLEOTIDE SEQUENCE</scope>
    <source>
        <strain evidence="3">JCM 13064</strain>
    </source>
</reference>